<accession>A0A4Q9R0I4</accession>
<proteinExistence type="predicted"/>
<dbReference type="Gene3D" id="1.10.287.540">
    <property type="entry name" value="Helix hairpin bin"/>
    <property type="match status" value="1"/>
</dbReference>
<dbReference type="PANTHER" id="PTHR39555">
    <property type="entry name" value="FIMBRIAL ASSEMBLY PROTEIN PILO-LIKE PROTEIN-RELATED"/>
    <property type="match status" value="1"/>
</dbReference>
<sequence>MKPLPPLARMREFDFSALELERAQDWPVIAKGICALCLLLVSLLLGDWLCLHELRAQLRQARSQESSLREQFSTKAFQAAGLERQREQVFELQAALADLLRQWPGEDEMTGLLEDMDRAGQAHGVLFEDIRLLPETVHAFHIEQPIRMGLVGTYHGLAAFLGELSRLPRMVTLHDFEVAADASSAAGLRMGIQARTYRYRDKEGNR</sequence>
<comment type="caution">
    <text evidence="2">The sequence shown here is derived from an EMBL/GenBank/DDBJ whole genome shotgun (WGS) entry which is preliminary data.</text>
</comment>
<evidence type="ECO:0000313" key="3">
    <source>
        <dbReference type="Proteomes" id="UP000292639"/>
    </source>
</evidence>
<dbReference type="OrthoDB" id="9802133at2"/>
<keyword evidence="1" id="KW-0175">Coiled coil</keyword>
<dbReference type="RefSeq" id="WP_131185858.1">
    <property type="nucleotide sequence ID" value="NZ_QJUO01000037.1"/>
</dbReference>
<reference evidence="2 3" key="1">
    <citation type="submission" date="2018-06" db="EMBL/GenBank/DDBJ databases">
        <title>Three novel Pseudomonas species isolated from symptomatic oak.</title>
        <authorList>
            <person name="Bueno-Gonzalez V."/>
            <person name="Brady C."/>
        </authorList>
    </citation>
    <scope>NUCLEOTIDE SEQUENCE [LARGE SCALE GENOMIC DNA]</scope>
    <source>
        <strain evidence="2 3">P17C</strain>
    </source>
</reference>
<dbReference type="GO" id="GO:0043683">
    <property type="term" value="P:type IV pilus assembly"/>
    <property type="evidence" value="ECO:0007669"/>
    <property type="project" value="InterPro"/>
</dbReference>
<dbReference type="PANTHER" id="PTHR39555:SF1">
    <property type="entry name" value="TYPE IV PILUS INNER MEMBRANE COMPONENT PILO"/>
    <property type="match status" value="1"/>
</dbReference>
<dbReference type="GO" id="GO:0043107">
    <property type="term" value="P:type IV pilus-dependent motility"/>
    <property type="evidence" value="ECO:0007669"/>
    <property type="project" value="InterPro"/>
</dbReference>
<dbReference type="EMBL" id="QJUP01000024">
    <property type="protein sequence ID" value="TBU92161.1"/>
    <property type="molecule type" value="Genomic_DNA"/>
</dbReference>
<dbReference type="InterPro" id="IPR014717">
    <property type="entry name" value="Transl_elong_EF1B/ribsomal_bS6"/>
</dbReference>
<gene>
    <name evidence="2" type="ORF">DNJ96_15210</name>
</gene>
<name>A0A4Q9R0I4_9GAMM</name>
<dbReference type="AlphaFoldDB" id="A0A4Q9R0I4"/>
<feature type="coiled-coil region" evidence="1">
    <location>
        <begin position="51"/>
        <end position="102"/>
    </location>
</feature>
<dbReference type="Pfam" id="PF04350">
    <property type="entry name" value="PilO"/>
    <property type="match status" value="1"/>
</dbReference>
<protein>
    <submittedName>
        <fullName evidence="2">Pilus assembly protein PilP</fullName>
    </submittedName>
</protein>
<evidence type="ECO:0000256" key="1">
    <source>
        <dbReference type="SAM" id="Coils"/>
    </source>
</evidence>
<organism evidence="2 3">
    <name type="scientific">Stutzerimonas kirkiae</name>
    <dbReference type="NCBI Taxonomy" id="2211392"/>
    <lineage>
        <taxon>Bacteria</taxon>
        <taxon>Pseudomonadati</taxon>
        <taxon>Pseudomonadota</taxon>
        <taxon>Gammaproteobacteria</taxon>
        <taxon>Pseudomonadales</taxon>
        <taxon>Pseudomonadaceae</taxon>
        <taxon>Stutzerimonas</taxon>
    </lineage>
</organism>
<dbReference type="InterPro" id="IPR007445">
    <property type="entry name" value="PilO"/>
</dbReference>
<dbReference type="Proteomes" id="UP000292639">
    <property type="component" value="Unassembled WGS sequence"/>
</dbReference>
<evidence type="ECO:0000313" key="2">
    <source>
        <dbReference type="EMBL" id="TBU92161.1"/>
    </source>
</evidence>
<keyword evidence="3" id="KW-1185">Reference proteome</keyword>
<dbReference type="Gene3D" id="3.30.70.60">
    <property type="match status" value="1"/>
</dbReference>